<organism evidence="1 2">
    <name type="scientific">Gossypium arboreum</name>
    <name type="common">Tree cotton</name>
    <name type="synonym">Gossypium nanking</name>
    <dbReference type="NCBI Taxonomy" id="29729"/>
    <lineage>
        <taxon>Eukaryota</taxon>
        <taxon>Viridiplantae</taxon>
        <taxon>Streptophyta</taxon>
        <taxon>Embryophyta</taxon>
        <taxon>Tracheophyta</taxon>
        <taxon>Spermatophyta</taxon>
        <taxon>Magnoliopsida</taxon>
        <taxon>eudicotyledons</taxon>
        <taxon>Gunneridae</taxon>
        <taxon>Pentapetalae</taxon>
        <taxon>rosids</taxon>
        <taxon>malvids</taxon>
        <taxon>Malvales</taxon>
        <taxon>Malvaceae</taxon>
        <taxon>Malvoideae</taxon>
        <taxon>Gossypium</taxon>
    </lineage>
</organism>
<name>A0ABR0N745_GOSAR</name>
<evidence type="ECO:0000313" key="1">
    <source>
        <dbReference type="EMBL" id="KAK5786410.1"/>
    </source>
</evidence>
<reference evidence="1 2" key="1">
    <citation type="submission" date="2023-03" db="EMBL/GenBank/DDBJ databases">
        <title>WGS of Gossypium arboreum.</title>
        <authorList>
            <person name="Yu D."/>
        </authorList>
    </citation>
    <scope>NUCLEOTIDE SEQUENCE [LARGE SCALE GENOMIC DNA]</scope>
    <source>
        <tissue evidence="1">Leaf</tissue>
    </source>
</reference>
<sequence length="200" mass="22782">MELIDDKDVETIATLHCQNRSGQIELIHLFAKLVDVEPTKDFTPLSEEHRVQDQCTVVPKAYVDRRSTVHETNIDLNAPPTSENLKSGPHLKIHPVVIETNTDSDDGYDNNSPFDHEVEDYIDPDLDKFIYDIKYESTNDDGNVNVSSVKNPIRDTTILRPGRPTTTGKKNFPLDVLDIRSMQMAFPEYKPLVQVYGTWL</sequence>
<proteinExistence type="predicted"/>
<dbReference type="Proteomes" id="UP001358586">
    <property type="component" value="Chromosome 11"/>
</dbReference>
<evidence type="ECO:0000313" key="2">
    <source>
        <dbReference type="Proteomes" id="UP001358586"/>
    </source>
</evidence>
<gene>
    <name evidence="1" type="ORF">PVK06_041046</name>
</gene>
<accession>A0ABR0N745</accession>
<protein>
    <submittedName>
        <fullName evidence="1">Uncharacterized protein</fullName>
    </submittedName>
</protein>
<keyword evidence="2" id="KW-1185">Reference proteome</keyword>
<dbReference type="EMBL" id="JARKNE010000011">
    <property type="protein sequence ID" value="KAK5786410.1"/>
    <property type="molecule type" value="Genomic_DNA"/>
</dbReference>
<comment type="caution">
    <text evidence="1">The sequence shown here is derived from an EMBL/GenBank/DDBJ whole genome shotgun (WGS) entry which is preliminary data.</text>
</comment>